<gene>
    <name evidence="1" type="ORF">EVOR1521_LOCUS12962</name>
</gene>
<organism evidence="1 2">
    <name type="scientific">Effrenium voratum</name>
    <dbReference type="NCBI Taxonomy" id="2562239"/>
    <lineage>
        <taxon>Eukaryota</taxon>
        <taxon>Sar</taxon>
        <taxon>Alveolata</taxon>
        <taxon>Dinophyceae</taxon>
        <taxon>Suessiales</taxon>
        <taxon>Symbiodiniaceae</taxon>
        <taxon>Effrenium</taxon>
    </lineage>
</organism>
<reference evidence="1" key="1">
    <citation type="submission" date="2023-08" db="EMBL/GenBank/DDBJ databases">
        <authorList>
            <person name="Chen Y."/>
            <person name="Shah S."/>
            <person name="Dougan E. K."/>
            <person name="Thang M."/>
            <person name="Chan C."/>
        </authorList>
    </citation>
    <scope>NUCLEOTIDE SEQUENCE</scope>
</reference>
<accession>A0AA36MX08</accession>
<keyword evidence="2" id="KW-1185">Reference proteome</keyword>
<evidence type="ECO:0000313" key="1">
    <source>
        <dbReference type="EMBL" id="CAJ1386748.1"/>
    </source>
</evidence>
<protein>
    <submittedName>
        <fullName evidence="1">Uncharacterized protein</fullName>
    </submittedName>
</protein>
<proteinExistence type="predicted"/>
<evidence type="ECO:0000313" key="2">
    <source>
        <dbReference type="Proteomes" id="UP001178507"/>
    </source>
</evidence>
<sequence>MDVRKRHLAPVALVLAWAGGLAFTGLASSAHSVVQGLGRSTKAARHAVMDPPTRMRPPDVDVDVRSKASEWAECNVQFADRSADAEEVWVFRRKDFEEFQRLIGLRLSYRKPGHAQDGPAQYGEARREEAMAGTKVLCRERTIDASLLCSQCIKVFTGGAYKDAGIAVPAHPEAPEVMQCLAHSVGEVETGANATAPSPQAAMQGAPLKQTAFCNY</sequence>
<dbReference type="AlphaFoldDB" id="A0AA36MX08"/>
<dbReference type="Proteomes" id="UP001178507">
    <property type="component" value="Unassembled WGS sequence"/>
</dbReference>
<dbReference type="EMBL" id="CAUJNA010001411">
    <property type="protein sequence ID" value="CAJ1386748.1"/>
    <property type="molecule type" value="Genomic_DNA"/>
</dbReference>
<feature type="non-terminal residue" evidence="1">
    <location>
        <position position="1"/>
    </location>
</feature>
<name>A0AA36MX08_9DINO</name>
<comment type="caution">
    <text evidence="1">The sequence shown here is derived from an EMBL/GenBank/DDBJ whole genome shotgun (WGS) entry which is preliminary data.</text>
</comment>